<evidence type="ECO:0000256" key="1">
    <source>
        <dbReference type="ARBA" id="ARBA00004141"/>
    </source>
</evidence>
<dbReference type="Pfam" id="PF07291">
    <property type="entry name" value="MauE"/>
    <property type="match status" value="1"/>
</dbReference>
<keyword evidence="4 5" id="KW-0472">Membrane</keyword>
<dbReference type="OrthoDB" id="648842at2"/>
<accession>A0A2S7SQ78</accession>
<proteinExistence type="predicted"/>
<evidence type="ECO:0000256" key="4">
    <source>
        <dbReference type="ARBA" id="ARBA00023136"/>
    </source>
</evidence>
<evidence type="ECO:0000256" key="2">
    <source>
        <dbReference type="ARBA" id="ARBA00022692"/>
    </source>
</evidence>
<organism evidence="7 8">
    <name type="scientific">Flavipsychrobacter stenotrophus</name>
    <dbReference type="NCBI Taxonomy" id="2077091"/>
    <lineage>
        <taxon>Bacteria</taxon>
        <taxon>Pseudomonadati</taxon>
        <taxon>Bacteroidota</taxon>
        <taxon>Chitinophagia</taxon>
        <taxon>Chitinophagales</taxon>
        <taxon>Chitinophagaceae</taxon>
        <taxon>Flavipsychrobacter</taxon>
    </lineage>
</organism>
<dbReference type="InterPro" id="IPR009908">
    <property type="entry name" value="Methylamine_util_MauE"/>
</dbReference>
<evidence type="ECO:0000256" key="3">
    <source>
        <dbReference type="ARBA" id="ARBA00022989"/>
    </source>
</evidence>
<protein>
    <recommendedName>
        <fullName evidence="6">Methylamine utilisation protein MauE domain-containing protein</fullName>
    </recommendedName>
</protein>
<keyword evidence="8" id="KW-1185">Reference proteome</keyword>
<feature type="domain" description="Methylamine utilisation protein MauE" evidence="6">
    <location>
        <begin position="19"/>
        <end position="150"/>
    </location>
</feature>
<evidence type="ECO:0000313" key="8">
    <source>
        <dbReference type="Proteomes" id="UP000239872"/>
    </source>
</evidence>
<dbReference type="SUPFAM" id="SSF52833">
    <property type="entry name" value="Thioredoxin-like"/>
    <property type="match status" value="1"/>
</dbReference>
<dbReference type="InterPro" id="IPR036249">
    <property type="entry name" value="Thioredoxin-like_sf"/>
</dbReference>
<dbReference type="EMBL" id="PPSL01000008">
    <property type="protein sequence ID" value="PQJ09059.1"/>
    <property type="molecule type" value="Genomic_DNA"/>
</dbReference>
<dbReference type="InterPro" id="IPR011767">
    <property type="entry name" value="GLR_AS"/>
</dbReference>
<evidence type="ECO:0000256" key="5">
    <source>
        <dbReference type="SAM" id="Phobius"/>
    </source>
</evidence>
<dbReference type="Proteomes" id="UP000239872">
    <property type="component" value="Unassembled WGS sequence"/>
</dbReference>
<comment type="caution">
    <text evidence="7">The sequence shown here is derived from an EMBL/GenBank/DDBJ whole genome shotgun (WGS) entry which is preliminary data.</text>
</comment>
<feature type="transmembrane region" description="Helical" evidence="5">
    <location>
        <begin position="21"/>
        <end position="40"/>
    </location>
</feature>
<comment type="subcellular location">
    <subcellularLocation>
        <location evidence="1">Membrane</location>
        <topology evidence="1">Multi-pass membrane protein</topology>
    </subcellularLocation>
</comment>
<gene>
    <name evidence="7" type="ORF">CJD36_021010</name>
</gene>
<feature type="transmembrane region" description="Helical" evidence="5">
    <location>
        <begin position="91"/>
        <end position="112"/>
    </location>
</feature>
<name>A0A2S7SQ78_9BACT</name>
<dbReference type="GO" id="GO:0030416">
    <property type="term" value="P:methylamine metabolic process"/>
    <property type="evidence" value="ECO:0007669"/>
    <property type="project" value="InterPro"/>
</dbReference>
<feature type="transmembrane region" description="Helical" evidence="5">
    <location>
        <begin position="132"/>
        <end position="152"/>
    </location>
</feature>
<dbReference type="RefSeq" id="WP_105041181.1">
    <property type="nucleotide sequence ID" value="NZ_PPSL01000008.1"/>
</dbReference>
<dbReference type="PROSITE" id="PS00195">
    <property type="entry name" value="GLUTAREDOXIN_1"/>
    <property type="match status" value="1"/>
</dbReference>
<feature type="transmembrane region" description="Helical" evidence="5">
    <location>
        <begin position="60"/>
        <end position="84"/>
    </location>
</feature>
<evidence type="ECO:0000259" key="6">
    <source>
        <dbReference type="Pfam" id="PF07291"/>
    </source>
</evidence>
<sequence>MDIEVHPPVEKKGFSAKRITGLILLILLAGIFFFSGYSKIHSYNAFDNFQWTFIDLGFDSQLVAGILARGMIGLEFMLGLFLLLHIYLEKFTYKAVISILIFFIIYLIFVIIKHGNAGDCGCFGDKLSMSPLNAIIKNVVMIVMTVVLMFIYKVKPYKYQDIMLPPVIVAAMSICFIVNPLDTSNAPVPYKKTLDISPLYSFTPKPAVDLLHGKHIVIFASYYCPHCKKAAYLLQIIHRKHPEFPIYMVLAGAPEQEKQFFDESHAIDIPHLYYPHNDEFTLMAGEGTPAIYWINNGRAEFQSNYYQLDPVYMEKWLKK</sequence>
<dbReference type="Gene3D" id="3.40.30.10">
    <property type="entry name" value="Glutaredoxin"/>
    <property type="match status" value="1"/>
</dbReference>
<evidence type="ECO:0000313" key="7">
    <source>
        <dbReference type="EMBL" id="PQJ09059.1"/>
    </source>
</evidence>
<keyword evidence="3 5" id="KW-1133">Transmembrane helix</keyword>
<keyword evidence="2 5" id="KW-0812">Transmembrane</keyword>
<dbReference type="AlphaFoldDB" id="A0A2S7SQ78"/>
<dbReference type="GO" id="GO:0016020">
    <property type="term" value="C:membrane"/>
    <property type="evidence" value="ECO:0007669"/>
    <property type="project" value="UniProtKB-SubCell"/>
</dbReference>
<reference evidence="7 8" key="1">
    <citation type="submission" date="2018-01" db="EMBL/GenBank/DDBJ databases">
        <title>A novel member of the phylum Bacteroidetes isolated from glacier ice.</title>
        <authorList>
            <person name="Liu Q."/>
            <person name="Xin Y.-H."/>
        </authorList>
    </citation>
    <scope>NUCLEOTIDE SEQUENCE [LARGE SCALE GENOMIC DNA]</scope>
    <source>
        <strain evidence="7 8">RB1R16</strain>
    </source>
</reference>